<dbReference type="AlphaFoldDB" id="A0A0B2JXN5"/>
<accession>A0A0B2JXN5</accession>
<reference evidence="1 2" key="1">
    <citation type="journal article" date="2013" name="PLoS ONE">
        <title>Identification and characterization of three novel lipases belonging to families II and V from Anaerovibrio lipolyticus 5ST.</title>
        <authorList>
            <person name="Prive F."/>
            <person name="Kaderbhai N.N."/>
            <person name="Girdwood S."/>
            <person name="Worgan H.J."/>
            <person name="Pinloche E."/>
            <person name="Scollan N.D."/>
            <person name="Huws S.A."/>
            <person name="Newbold C.J."/>
        </authorList>
    </citation>
    <scope>NUCLEOTIDE SEQUENCE [LARGE SCALE GENOMIC DNA]</scope>
    <source>
        <strain evidence="1 2">5S</strain>
    </source>
</reference>
<dbReference type="InterPro" id="IPR036388">
    <property type="entry name" value="WH-like_DNA-bd_sf"/>
</dbReference>
<comment type="caution">
    <text evidence="1">The sequence shown here is derived from an EMBL/GenBank/DDBJ whole genome shotgun (WGS) entry which is preliminary data.</text>
</comment>
<dbReference type="STRING" id="82374.NZ47_05375"/>
<evidence type="ECO:0000313" key="1">
    <source>
        <dbReference type="EMBL" id="KHM52349.1"/>
    </source>
</evidence>
<sequence length="176" mass="20101">MATEESNQKSRARVVIEKKFIFSTSDTCEFFQISRETLSRWEKKGAPKAGRGKWDIKKVMEWRFDGKHMESPETRKLKAEADLKEAKAAQEKIKLSVKKEEFIPAPLVQSELKRLLANLKKSLLEIGHNVASDLAALDLEAVTIAKNEVDKRVNDALFELSEGRLYRGRAKKKAKK</sequence>
<keyword evidence="2" id="KW-1185">Reference proteome</keyword>
<organism evidence="1 2">
    <name type="scientific">Anaerovibrio lipolyticus</name>
    <dbReference type="NCBI Taxonomy" id="82374"/>
    <lineage>
        <taxon>Bacteria</taxon>
        <taxon>Bacillati</taxon>
        <taxon>Bacillota</taxon>
        <taxon>Negativicutes</taxon>
        <taxon>Selenomonadales</taxon>
        <taxon>Selenomonadaceae</taxon>
        <taxon>Anaerovibrio</taxon>
    </lineage>
</organism>
<gene>
    <name evidence="1" type="ORF">NZ47_05375</name>
</gene>
<protein>
    <submittedName>
        <fullName evidence="1">Uncharacterized protein</fullName>
    </submittedName>
</protein>
<evidence type="ECO:0000313" key="2">
    <source>
        <dbReference type="Proteomes" id="UP000030993"/>
    </source>
</evidence>
<dbReference type="Gene3D" id="1.10.10.10">
    <property type="entry name" value="Winged helix-like DNA-binding domain superfamily/Winged helix DNA-binding domain"/>
    <property type="match status" value="1"/>
</dbReference>
<dbReference type="EMBL" id="JSCE01000105">
    <property type="protein sequence ID" value="KHM52349.1"/>
    <property type="molecule type" value="Genomic_DNA"/>
</dbReference>
<dbReference type="RefSeq" id="WP_039207255.1">
    <property type="nucleotide sequence ID" value="NZ_JSCE01000105.1"/>
</dbReference>
<dbReference type="Proteomes" id="UP000030993">
    <property type="component" value="Unassembled WGS sequence"/>
</dbReference>
<proteinExistence type="predicted"/>
<name>A0A0B2JXN5_9FIRM</name>